<dbReference type="Proteomes" id="UP000263486">
    <property type="component" value="Unassembled WGS sequence"/>
</dbReference>
<keyword evidence="3" id="KW-1185">Reference proteome</keyword>
<dbReference type="InterPro" id="IPR053195">
    <property type="entry name" value="Bax-like"/>
</dbReference>
<comment type="caution">
    <text evidence="2">The sequence shown here is derived from an EMBL/GenBank/DDBJ whole genome shotgun (WGS) entry which is preliminary data.</text>
</comment>
<dbReference type="EMBL" id="QUAJ01000025">
    <property type="protein sequence ID" value="REI40046.1"/>
    <property type="molecule type" value="Genomic_DNA"/>
</dbReference>
<dbReference type="RefSeq" id="WP_114643183.1">
    <property type="nucleotide sequence ID" value="NZ_JAACIO010000017.1"/>
</dbReference>
<evidence type="ECO:0000259" key="1">
    <source>
        <dbReference type="SMART" id="SM00047"/>
    </source>
</evidence>
<dbReference type="Gene3D" id="1.10.530.10">
    <property type="match status" value="1"/>
</dbReference>
<dbReference type="SMART" id="SM00047">
    <property type="entry name" value="LYZ2"/>
    <property type="match status" value="1"/>
</dbReference>
<dbReference type="PANTHER" id="PTHR40572:SF1">
    <property type="entry name" value="PROTEIN BAX"/>
    <property type="match status" value="1"/>
</dbReference>
<evidence type="ECO:0000313" key="3">
    <source>
        <dbReference type="Proteomes" id="UP000263486"/>
    </source>
</evidence>
<feature type="domain" description="Mannosyl-glycoprotein endo-beta-N-acetylglucosamidase-like" evidence="1">
    <location>
        <begin position="155"/>
        <end position="273"/>
    </location>
</feature>
<protein>
    <recommendedName>
        <fullName evidence="1">Mannosyl-glycoprotein endo-beta-N-acetylglucosamidase-like domain-containing protein</fullName>
    </recommendedName>
</protein>
<dbReference type="PANTHER" id="PTHR40572">
    <property type="entry name" value="PROTEIN BAX"/>
    <property type="match status" value="1"/>
</dbReference>
<accession>A0ABX9KEF7</accession>
<gene>
    <name evidence="2" type="ORF">DYH56_12350</name>
</gene>
<dbReference type="Pfam" id="PF01832">
    <property type="entry name" value="Glucosaminidase"/>
    <property type="match status" value="1"/>
</dbReference>
<reference evidence="2 3" key="1">
    <citation type="submission" date="2018-08" db="EMBL/GenBank/DDBJ databases">
        <title>Draft genome sequence of Psychrilyobacter sp. strain SD5 isolated from Black Sea water.</title>
        <authorList>
            <person name="Yadav S."/>
            <person name="Villanueva L."/>
            <person name="Damste J.S.S."/>
        </authorList>
    </citation>
    <scope>NUCLEOTIDE SEQUENCE [LARGE SCALE GENOMIC DNA]</scope>
    <source>
        <strain evidence="2 3">SD5</strain>
    </source>
</reference>
<name>A0ABX9KEF7_9FUSO</name>
<organism evidence="2 3">
    <name type="scientific">Psychrilyobacter piezotolerans</name>
    <dbReference type="NCBI Taxonomy" id="2293438"/>
    <lineage>
        <taxon>Bacteria</taxon>
        <taxon>Fusobacteriati</taxon>
        <taxon>Fusobacteriota</taxon>
        <taxon>Fusobacteriia</taxon>
        <taxon>Fusobacteriales</taxon>
        <taxon>Fusobacteriaceae</taxon>
        <taxon>Psychrilyobacter</taxon>
    </lineage>
</organism>
<sequence length="301" mass="35554">MGIKLFLLYLVVVIINFSQVEEINKDELSKNKAVLKNTEFKKIEEEKILAERNIQIRLEIKKMVKGTHKEIDLLHLSEVQPIPGEKSVPRVVYSMDNVSLRGLNIPKKKQKFFEIMVPTAMVVVEEIEETRKGLKLIMEGKRERDEEYLSKMYIKYRVKEKDIEVLYHKLKPVPISILLSQAILESGWGTSRIFEKGNNIFGVWSVDPTEPRIKAGEARVNKQVYLRSYPTLKESMADYMKLLARHRAYSEFREKLQVTEDYKILVPKLDKYSEMEEVYINRLLATIEHNKLYQYDRYEFE</sequence>
<dbReference type="InterPro" id="IPR002901">
    <property type="entry name" value="MGlyc_endo_b_GlcNAc-like_dom"/>
</dbReference>
<proteinExistence type="predicted"/>
<evidence type="ECO:0000313" key="2">
    <source>
        <dbReference type="EMBL" id="REI40046.1"/>
    </source>
</evidence>